<keyword evidence="2" id="KW-0732">Signal</keyword>
<accession>A0AA39K761</accession>
<feature type="region of interest" description="Disordered" evidence="1">
    <location>
        <begin position="325"/>
        <end position="377"/>
    </location>
</feature>
<dbReference type="GO" id="GO:0016702">
    <property type="term" value="F:oxidoreductase activity, acting on single donors with incorporation of molecular oxygen, incorporation of two atoms of oxygen"/>
    <property type="evidence" value="ECO:0007669"/>
    <property type="project" value="InterPro"/>
</dbReference>
<evidence type="ECO:0000256" key="2">
    <source>
        <dbReference type="SAM" id="SignalP"/>
    </source>
</evidence>
<dbReference type="Proteomes" id="UP001175226">
    <property type="component" value="Unassembled WGS sequence"/>
</dbReference>
<sequence>MVYLPSIASFALLAATTVVGNPGAAPLSGAEVARSSELHQAARRSLGACQDTLSRRDKIEKSAARRTALVDELRKKRGLATRAPYKRTITSDNVLSTTHLLSEANLTMELDQGMSYVRGEYVRSTISEDQSGVYTYVDIELIDVSTCETVPDLYIDFWHCNSTGVYSGVLGSGNGNPSDLSNVDKTFLRGIQPTNEEGHTAFETIFPGHYSGRATHFDTVIHSQGTVFGNGTFTAPSVHYIGQIFFDQDLISSVEATSPYNTNIIEITTNSMDQVFVLGFESTIFEYLYLGDDISDGLLLWGVIGVDMSTTYEITPAATLTEHGGVIHDPSSIGGSNMTGNFPSGAGSDNSTSSGSDTTGNLPSGDESSESTSSSDNSTISLFHGDLLCKCTSYTA</sequence>
<feature type="compositionally biased region" description="Low complexity" evidence="1">
    <location>
        <begin position="344"/>
        <end position="377"/>
    </location>
</feature>
<dbReference type="InterPro" id="IPR015889">
    <property type="entry name" value="Intradiol_dOase_core"/>
</dbReference>
<feature type="chain" id="PRO_5041356799" evidence="2">
    <location>
        <begin position="21"/>
        <end position="396"/>
    </location>
</feature>
<organism evidence="3 4">
    <name type="scientific">Armillaria borealis</name>
    <dbReference type="NCBI Taxonomy" id="47425"/>
    <lineage>
        <taxon>Eukaryota</taxon>
        <taxon>Fungi</taxon>
        <taxon>Dikarya</taxon>
        <taxon>Basidiomycota</taxon>
        <taxon>Agaricomycotina</taxon>
        <taxon>Agaricomycetes</taxon>
        <taxon>Agaricomycetidae</taxon>
        <taxon>Agaricales</taxon>
        <taxon>Marasmiineae</taxon>
        <taxon>Physalacriaceae</taxon>
        <taxon>Armillaria</taxon>
    </lineage>
</organism>
<feature type="signal peptide" evidence="2">
    <location>
        <begin position="1"/>
        <end position="20"/>
    </location>
</feature>
<evidence type="ECO:0000313" key="3">
    <source>
        <dbReference type="EMBL" id="KAK0454479.1"/>
    </source>
</evidence>
<evidence type="ECO:0000313" key="4">
    <source>
        <dbReference type="Proteomes" id="UP001175226"/>
    </source>
</evidence>
<dbReference type="PANTHER" id="PTHR34315">
    <property type="match status" value="1"/>
</dbReference>
<dbReference type="SUPFAM" id="SSF49482">
    <property type="entry name" value="Aromatic compound dioxygenase"/>
    <property type="match status" value="1"/>
</dbReference>
<keyword evidence="3" id="KW-0560">Oxidoreductase</keyword>
<protein>
    <submittedName>
        <fullName evidence="3">Aromatic compound dioxygenase</fullName>
    </submittedName>
</protein>
<keyword evidence="3" id="KW-0223">Dioxygenase</keyword>
<keyword evidence="4" id="KW-1185">Reference proteome</keyword>
<feature type="compositionally biased region" description="Polar residues" evidence="1">
    <location>
        <begin position="333"/>
        <end position="342"/>
    </location>
</feature>
<gene>
    <name evidence="3" type="ORF">EV421DRAFT_419448</name>
</gene>
<evidence type="ECO:0000256" key="1">
    <source>
        <dbReference type="SAM" id="MobiDB-lite"/>
    </source>
</evidence>
<dbReference type="AlphaFoldDB" id="A0AA39K761"/>
<dbReference type="CDD" id="cd03457">
    <property type="entry name" value="intradiol_dioxygenase_like"/>
    <property type="match status" value="1"/>
</dbReference>
<comment type="caution">
    <text evidence="3">The sequence shown here is derived from an EMBL/GenBank/DDBJ whole genome shotgun (WGS) entry which is preliminary data.</text>
</comment>
<proteinExistence type="predicted"/>
<dbReference type="GO" id="GO:0005506">
    <property type="term" value="F:iron ion binding"/>
    <property type="evidence" value="ECO:0007669"/>
    <property type="project" value="InterPro"/>
</dbReference>
<dbReference type="Gene3D" id="2.60.130.10">
    <property type="entry name" value="Aromatic compound dioxygenase"/>
    <property type="match status" value="1"/>
</dbReference>
<name>A0AA39K761_9AGAR</name>
<dbReference type="PANTHER" id="PTHR34315:SF1">
    <property type="entry name" value="INTRADIOL RING-CLEAVAGE DIOXYGENASES DOMAIN-CONTAINING PROTEIN-RELATED"/>
    <property type="match status" value="1"/>
</dbReference>
<reference evidence="3" key="1">
    <citation type="submission" date="2023-06" db="EMBL/GenBank/DDBJ databases">
        <authorList>
            <consortium name="Lawrence Berkeley National Laboratory"/>
            <person name="Ahrendt S."/>
            <person name="Sahu N."/>
            <person name="Indic B."/>
            <person name="Wong-Bajracharya J."/>
            <person name="Merenyi Z."/>
            <person name="Ke H.-M."/>
            <person name="Monk M."/>
            <person name="Kocsube S."/>
            <person name="Drula E."/>
            <person name="Lipzen A."/>
            <person name="Balint B."/>
            <person name="Henrissat B."/>
            <person name="Andreopoulos B."/>
            <person name="Martin F.M."/>
            <person name="Harder C.B."/>
            <person name="Rigling D."/>
            <person name="Ford K.L."/>
            <person name="Foster G.D."/>
            <person name="Pangilinan J."/>
            <person name="Papanicolaou A."/>
            <person name="Barry K."/>
            <person name="LaButti K."/>
            <person name="Viragh M."/>
            <person name="Koriabine M."/>
            <person name="Yan M."/>
            <person name="Riley R."/>
            <person name="Champramary S."/>
            <person name="Plett K.L."/>
            <person name="Tsai I.J."/>
            <person name="Slot J."/>
            <person name="Sipos G."/>
            <person name="Plett J."/>
            <person name="Nagy L.G."/>
            <person name="Grigoriev I.V."/>
        </authorList>
    </citation>
    <scope>NUCLEOTIDE SEQUENCE</scope>
    <source>
        <strain evidence="3">FPL87.14</strain>
    </source>
</reference>
<dbReference type="EMBL" id="JAUEPT010000002">
    <property type="protein sequence ID" value="KAK0454479.1"/>
    <property type="molecule type" value="Genomic_DNA"/>
</dbReference>